<sequence length="123" mass="12696">MPILLNASVRVQAAAMRATEAGGVPLTQVWTPEPQLPTSVLPPLEQMLAWGRGIVTVIAVIGVLYCAGKIVVGRLGRSDVAVDGVGGLLWIVMGILLMIAATSIVLALLSGSDPDAVPDVVFV</sequence>
<dbReference type="Proteomes" id="UP000265719">
    <property type="component" value="Chromosome"/>
</dbReference>
<dbReference type="EMBL" id="CP063196">
    <property type="protein sequence ID" value="UOE18541.1"/>
    <property type="molecule type" value="Genomic_DNA"/>
</dbReference>
<keyword evidence="1" id="KW-0812">Transmembrane</keyword>
<keyword evidence="1" id="KW-1133">Transmembrane helix</keyword>
<keyword evidence="3" id="KW-1185">Reference proteome</keyword>
<feature type="transmembrane region" description="Helical" evidence="1">
    <location>
        <begin position="47"/>
        <end position="67"/>
    </location>
</feature>
<dbReference type="AlphaFoldDB" id="A0AA97LV04"/>
<name>A0AA97LV04_9ACTN</name>
<evidence type="ECO:0000313" key="2">
    <source>
        <dbReference type="EMBL" id="UOE18541.1"/>
    </source>
</evidence>
<accession>A0AA97LV04</accession>
<evidence type="ECO:0000256" key="1">
    <source>
        <dbReference type="SAM" id="Phobius"/>
    </source>
</evidence>
<evidence type="ECO:0000313" key="3">
    <source>
        <dbReference type="Proteomes" id="UP000265719"/>
    </source>
</evidence>
<proteinExistence type="predicted"/>
<dbReference type="KEGG" id="thao:NI17_017185"/>
<feature type="transmembrane region" description="Helical" evidence="1">
    <location>
        <begin position="88"/>
        <end position="109"/>
    </location>
</feature>
<dbReference type="RefSeq" id="WP_084012396.1">
    <property type="nucleotide sequence ID" value="NZ_CP063196.1"/>
</dbReference>
<keyword evidence="1" id="KW-0472">Membrane</keyword>
<gene>
    <name evidence="2" type="ORF">NI17_017185</name>
</gene>
<reference evidence="2" key="1">
    <citation type="submission" date="2020-10" db="EMBL/GenBank/DDBJ databases">
        <title>De novo genome project of the cellulose decomposer Thermobifida halotolerans type strain.</title>
        <authorList>
            <person name="Nagy I."/>
            <person name="Horvath B."/>
            <person name="Kukolya J."/>
            <person name="Nagy I."/>
            <person name="Orsini M."/>
        </authorList>
    </citation>
    <scope>NUCLEOTIDE SEQUENCE</scope>
    <source>
        <strain evidence="2">DSM 44931</strain>
    </source>
</reference>
<protein>
    <submittedName>
        <fullName evidence="2">Uncharacterized protein</fullName>
    </submittedName>
</protein>
<organism evidence="2 3">
    <name type="scientific">Thermobifida halotolerans</name>
    <dbReference type="NCBI Taxonomy" id="483545"/>
    <lineage>
        <taxon>Bacteria</taxon>
        <taxon>Bacillati</taxon>
        <taxon>Actinomycetota</taxon>
        <taxon>Actinomycetes</taxon>
        <taxon>Streptosporangiales</taxon>
        <taxon>Nocardiopsidaceae</taxon>
        <taxon>Thermobifida</taxon>
    </lineage>
</organism>